<dbReference type="Proteomes" id="UP000269493">
    <property type="component" value="Unassembled WGS sequence"/>
</dbReference>
<keyword evidence="3" id="KW-1185">Reference proteome</keyword>
<dbReference type="GeneID" id="92927365"/>
<dbReference type="PROSITE" id="PS51724">
    <property type="entry name" value="SPOR"/>
    <property type="match status" value="1"/>
</dbReference>
<dbReference type="GO" id="GO:0042834">
    <property type="term" value="F:peptidoglycan binding"/>
    <property type="evidence" value="ECO:0007669"/>
    <property type="project" value="InterPro"/>
</dbReference>
<reference evidence="2 3" key="1">
    <citation type="submission" date="2018-10" db="EMBL/GenBank/DDBJ databases">
        <title>Genomic Encyclopedia of Archaeal and Bacterial Type Strains, Phase II (KMG-II): from individual species to whole genera.</title>
        <authorList>
            <person name="Goeker M."/>
        </authorList>
    </citation>
    <scope>NUCLEOTIDE SEQUENCE [LARGE SCALE GENOMIC DNA]</scope>
    <source>
        <strain evidence="2 3">NSB1</strain>
    </source>
</reference>
<dbReference type="InterPro" id="IPR041268">
    <property type="entry name" value="HU-CCDC81_bac_2"/>
</dbReference>
<dbReference type="SUPFAM" id="SSF110997">
    <property type="entry name" value="Sporulation related repeat"/>
    <property type="match status" value="1"/>
</dbReference>
<dbReference type="EMBL" id="RBXN01000001">
    <property type="protein sequence ID" value="RKT61169.1"/>
    <property type="molecule type" value="Genomic_DNA"/>
</dbReference>
<dbReference type="Pfam" id="PF18174">
    <property type="entry name" value="HU-CCDC81_bac_1"/>
    <property type="match status" value="1"/>
</dbReference>
<comment type="caution">
    <text evidence="2">The sequence shown here is derived from an EMBL/GenBank/DDBJ whole genome shotgun (WGS) entry which is preliminary data.</text>
</comment>
<protein>
    <submittedName>
        <fullName evidence="2">Sporulation related protein</fullName>
    </submittedName>
</protein>
<dbReference type="Pfam" id="PF05036">
    <property type="entry name" value="SPOR"/>
    <property type="match status" value="1"/>
</dbReference>
<dbReference type="InterPro" id="IPR007730">
    <property type="entry name" value="SPOR-like_dom"/>
</dbReference>
<accession>A0A495WIG8</accession>
<dbReference type="RefSeq" id="WP_009316776.1">
    <property type="nucleotide sequence ID" value="NZ_KI440778.1"/>
</dbReference>
<gene>
    <name evidence="2" type="ORF">BC742_0210</name>
</gene>
<evidence type="ECO:0000259" key="1">
    <source>
        <dbReference type="PROSITE" id="PS51724"/>
    </source>
</evidence>
<sequence length="339" mass="37850">MLELVRHIEYLLTEHDCVLVPGLGGFVLQYVPARFSEDRKSIQPPGKQITFNSSLSYNDGLLAQSLMRTLDIDYGKAVAMIEHWVDEIKRSFSEPGDSYAFGELGTFVLSDERSLIFEPPASCLFGISAFGLKKLNICPLGQLHKDENVAEPKLRSKKRDVVYIPVNKSFVRQLIAAAAIIILLLMISTPMSEMKTTSDYASLVSSELFENGKDGEIEINDIVSLQQGNDSVIAAENNFSTVQKSEQDNSQVANISDSDVVRPYIVVVATLSGKQAALRQLEQFKQQGVTADLKIYETSKKVRIYIDSFSEKEEAQKFLMTLRNGDSPFSDAWVMSVRR</sequence>
<feature type="domain" description="SPOR" evidence="1">
    <location>
        <begin position="258"/>
        <end position="336"/>
    </location>
</feature>
<dbReference type="InterPro" id="IPR036680">
    <property type="entry name" value="SPOR-like_sf"/>
</dbReference>
<evidence type="ECO:0000313" key="2">
    <source>
        <dbReference type="EMBL" id="RKT61169.1"/>
    </source>
</evidence>
<organism evidence="2 3">
    <name type="scientific">Coprobacter fastidiosus NSB1 = JCM 33896</name>
    <dbReference type="NCBI Taxonomy" id="1349822"/>
    <lineage>
        <taxon>Bacteria</taxon>
        <taxon>Pseudomonadati</taxon>
        <taxon>Bacteroidota</taxon>
        <taxon>Bacteroidia</taxon>
        <taxon>Bacteroidales</taxon>
        <taxon>Barnesiellaceae</taxon>
        <taxon>Coprobacter</taxon>
    </lineage>
</organism>
<dbReference type="OrthoDB" id="653949at2"/>
<name>A0A495WIG8_9BACT</name>
<dbReference type="InterPro" id="IPR040495">
    <property type="entry name" value="HU-CCDC81_bac_1"/>
</dbReference>
<proteinExistence type="predicted"/>
<dbReference type="Pfam" id="PF18175">
    <property type="entry name" value="HU-CCDC81_bac_2"/>
    <property type="match status" value="1"/>
</dbReference>
<evidence type="ECO:0000313" key="3">
    <source>
        <dbReference type="Proteomes" id="UP000269493"/>
    </source>
</evidence>
<dbReference type="AlphaFoldDB" id="A0A495WIG8"/>